<accession>A0A7K3U5W7</accession>
<dbReference type="PIRSF" id="PIRSF000883">
    <property type="entry name" value="Pesterase_MJ0912"/>
    <property type="match status" value="1"/>
</dbReference>
<dbReference type="InterPro" id="IPR024654">
    <property type="entry name" value="Calcineurin-like_PHP_lpxH"/>
</dbReference>
<name>A0A7K3U5W7_9HYPH</name>
<dbReference type="InterPro" id="IPR011152">
    <property type="entry name" value="Pesterase_MJ0912"/>
</dbReference>
<comment type="caution">
    <text evidence="3">The sequence shown here is derived from an EMBL/GenBank/DDBJ whole genome shotgun (WGS) entry which is preliminary data.</text>
</comment>
<dbReference type="AlphaFoldDB" id="A0A7K3U5W7"/>
<dbReference type="GO" id="GO:0005737">
    <property type="term" value="C:cytoplasm"/>
    <property type="evidence" value="ECO:0007669"/>
    <property type="project" value="TreeGrafter"/>
</dbReference>
<dbReference type="GO" id="GO:0016791">
    <property type="term" value="F:phosphatase activity"/>
    <property type="evidence" value="ECO:0007669"/>
    <property type="project" value="TreeGrafter"/>
</dbReference>
<reference evidence="3 4" key="1">
    <citation type="submission" date="2019-12" db="EMBL/GenBank/DDBJ databases">
        <title>Rhizobium genotypes associated with high levels of biological nitrogen fixation by grain legumes in a temperate-maritime cropping system.</title>
        <authorList>
            <person name="Maluk M."/>
            <person name="Francesc Ferrando Molina F."/>
            <person name="Lopez Del Egido L."/>
            <person name="Lafos M."/>
            <person name="Langarica-Fuentes A."/>
            <person name="Gebre Yohannes G."/>
            <person name="Young M.W."/>
            <person name="Martin P."/>
            <person name="Gantlett R."/>
            <person name="Kenicer G."/>
            <person name="Hawes C."/>
            <person name="Begg G.S."/>
            <person name="Quilliam R.S."/>
            <person name="Squire G.R."/>
            <person name="Poole P.S."/>
            <person name="Young P.W."/>
            <person name="Iannetta P.M."/>
            <person name="James E.K."/>
        </authorList>
    </citation>
    <scope>NUCLEOTIDE SEQUENCE [LARGE SCALE GENOMIC DNA]</scope>
    <source>
        <strain evidence="3 4">JHI366</strain>
    </source>
</reference>
<evidence type="ECO:0000313" key="3">
    <source>
        <dbReference type="EMBL" id="NEJ69060.1"/>
    </source>
</evidence>
<dbReference type="InterPro" id="IPR029052">
    <property type="entry name" value="Metallo-depent_PP-like"/>
</dbReference>
<feature type="domain" description="Calcineurin-like phosphoesterase" evidence="2">
    <location>
        <begin position="2"/>
        <end position="177"/>
    </location>
</feature>
<proteinExistence type="inferred from homology"/>
<dbReference type="Pfam" id="PF12850">
    <property type="entry name" value="Metallophos_2"/>
    <property type="match status" value="1"/>
</dbReference>
<dbReference type="Proteomes" id="UP000471753">
    <property type="component" value="Unassembled WGS sequence"/>
</dbReference>
<dbReference type="PANTHER" id="PTHR42850">
    <property type="entry name" value="METALLOPHOSPHOESTERASE"/>
    <property type="match status" value="1"/>
</dbReference>
<gene>
    <name evidence="3" type="ORF">GR197_00680</name>
</gene>
<protein>
    <submittedName>
        <fullName evidence="3">Metallophosphoesterase</fullName>
    </submittedName>
</protein>
<sequence length="230" mass="25066">MIAIISDIHGNLPALEAVLERIDALGCRRIISLGDVVGYYAQPGECIDLLRARGIVNILGNHDHYIVSGEGCPRSKLVSDITDYQRTIISPEQVSWLATSMSFIADGPIHFYHGGMKDPIDQYLYEIGLDDLPDEASILFAGHTHVQALLELGGKRFCNPGAVGQPRDGDPRAAFATLAGDVIGLHRVDYDIDRTAFHMRQTGFPAKCYENLYIGAQIGGRTDKISITAA</sequence>
<evidence type="ECO:0000313" key="4">
    <source>
        <dbReference type="Proteomes" id="UP000471753"/>
    </source>
</evidence>
<dbReference type="Gene3D" id="3.60.21.10">
    <property type="match status" value="1"/>
</dbReference>
<dbReference type="InterPro" id="IPR050126">
    <property type="entry name" value="Ap4A_hydrolase"/>
</dbReference>
<comment type="similarity">
    <text evidence="1">Belongs to the metallophosphoesterase superfamily. YfcE family.</text>
</comment>
<dbReference type="RefSeq" id="WP_164006129.1">
    <property type="nucleotide sequence ID" value="NZ_WUFT01000001.1"/>
</dbReference>
<evidence type="ECO:0000259" key="2">
    <source>
        <dbReference type="Pfam" id="PF12850"/>
    </source>
</evidence>
<dbReference type="SUPFAM" id="SSF56300">
    <property type="entry name" value="Metallo-dependent phosphatases"/>
    <property type="match status" value="1"/>
</dbReference>
<dbReference type="EMBL" id="WUFT01000001">
    <property type="protein sequence ID" value="NEJ69060.1"/>
    <property type="molecule type" value="Genomic_DNA"/>
</dbReference>
<evidence type="ECO:0000256" key="1">
    <source>
        <dbReference type="ARBA" id="ARBA00008950"/>
    </source>
</evidence>
<dbReference type="PANTHER" id="PTHR42850:SF2">
    <property type="entry name" value="BLL5683 PROTEIN"/>
    <property type="match status" value="1"/>
</dbReference>
<organism evidence="3 4">
    <name type="scientific">Rhizobium phaseoli</name>
    <dbReference type="NCBI Taxonomy" id="396"/>
    <lineage>
        <taxon>Bacteria</taxon>
        <taxon>Pseudomonadati</taxon>
        <taxon>Pseudomonadota</taxon>
        <taxon>Alphaproteobacteria</taxon>
        <taxon>Hyphomicrobiales</taxon>
        <taxon>Rhizobiaceae</taxon>
        <taxon>Rhizobium/Agrobacterium group</taxon>
        <taxon>Rhizobium</taxon>
    </lineage>
</organism>